<evidence type="ECO:0000313" key="3">
    <source>
        <dbReference type="EMBL" id="KAF0323129.1"/>
    </source>
</evidence>
<proteinExistence type="predicted"/>
<protein>
    <recommendedName>
        <fullName evidence="2">BTB domain-containing protein</fullName>
    </recommendedName>
</protein>
<dbReference type="OrthoDB" id="194443at2759"/>
<evidence type="ECO:0000256" key="1">
    <source>
        <dbReference type="SAM" id="Coils"/>
    </source>
</evidence>
<name>A0A8H3WAD8_9PEZI</name>
<reference evidence="3 4" key="1">
    <citation type="submission" date="2019-12" db="EMBL/GenBank/DDBJ databases">
        <title>A genome sequence resource for the geographically widespread anthracnose pathogen Colletotrichum asianum.</title>
        <authorList>
            <person name="Meng Y."/>
        </authorList>
    </citation>
    <scope>NUCLEOTIDE SEQUENCE [LARGE SCALE GENOMIC DNA]</scope>
    <source>
        <strain evidence="3 4">ICMP 18580</strain>
    </source>
</reference>
<feature type="coiled-coil region" evidence="1">
    <location>
        <begin position="772"/>
        <end position="806"/>
    </location>
</feature>
<dbReference type="SUPFAM" id="SSF54695">
    <property type="entry name" value="POZ domain"/>
    <property type="match status" value="2"/>
</dbReference>
<dbReference type="Proteomes" id="UP000434172">
    <property type="component" value="Unassembled WGS sequence"/>
</dbReference>
<keyword evidence="1" id="KW-0175">Coiled coil</keyword>
<sequence length="1273" mass="147146">MDFPRIAFRTSDTSPGPGQVFLIAEDKKFSVRENILIKHSKYFERSLRNPRYVESQTKTFTFDDIKAVHLGVYLHLVYCQVFGQSADIPSFGEPERCIWFPGHVEIYQLCDRFLNKDLAVAVSEGLQCYLILDPSVWYDSFVSEDYETFSSFYIRSLSQCFKLLDQSSDTDRHLRRAIVYSLCHCMPIAISQECLKLIQGNHELLFEVASCYAGMLQEARKDMRSTEKPKQWVYRGKWVQEPNMDESSSNQNEEIAARDEGDTQDCQMAKLAEQMNIASLFLAPEQEDRVTLKAGGKTFIFKNSILIKDSEYFAACFKNENFVEGKTLTVEFDDIDPDLLGIYLHLVSMQAIKERVKFDPALMKESKRLKPMVDLYDIADRFMNPKMTELVGCSILKLALDHPIEKLSLDMTDQERSWSIQNYKEAFEALHYEDHARKYMRETIFTAYCRWIPLENFRDDLLTLEDAPEFVRELTIRFASLLAQHDSDWASSHKRLATTLQDWPPWPLTWTMNNGVLDAGDWTEWRPFPAIEAISNSGWGQSWDSSASVHSSNASDTPTFDQARSTVNMANQNQQDTNLGLVFLKPEPQTSVTLQCGDKTFVFNKAILTQYSEFFAAGLKDATAADHLDAYLQFVYCRSVSESLLKERIEALGEHKKLVFLVKVWQISDRFQSKALCTALGAQIAKLGYDREYSNQNDREWWVNNVKAAFEAFDEHADSQVKLRGQVVKQFVLDFPSEHLHSVLGLADLSPAFIRELWKALSAHAFDTENQLRDTKTRAQNHHQRIMTLERDIQDWRKRVGELEDQVADLIYIQCQEKCFRISFSTMRKYSTYFQRPGAVYVIDGQTPETVGAYLYFNERLVFSPDPEHITPFSSVLPDSWEMKTTLAQKLQLWDICNQFGNYLLRRYVEQHIGDIFTNWRHYYRHPAVHDRLENPEWCVLDNFGAAYQLCVDMRWDIQASAIIQSFVRNIRDDEWDDWQENVVDESLAFFCRAKEGLAEIREAQRLAKAREAQHLACVAKGDDKKPIPFGTAAIDMSWLFSSDEENLLVTIKCGQKGDIKTFTVFKPILTKHSKFFDKCLGNPCKEAASSTIELPEVKPGLMMLYLTLANRQALVNCKSTDTLVKREDFAVPNAIRSHVRFYQLCDFLQNDGLVKGVREMFIGYIKSRSRLQDESAAPNFINAYGGAFNILEPDHVDQAKLRRVLVKNFCRMITHSVHFKHFSILQEYPDFLMEVSKQRVLNAMWHDPTQRSIADNIKTQRMLIDDESEPEQ</sequence>
<accession>A0A8H3WAD8</accession>
<dbReference type="Gene3D" id="3.30.710.10">
    <property type="entry name" value="Potassium Channel Kv1.1, Chain A"/>
    <property type="match status" value="4"/>
</dbReference>
<organism evidence="3 4">
    <name type="scientific">Colletotrichum asianum</name>
    <dbReference type="NCBI Taxonomy" id="702518"/>
    <lineage>
        <taxon>Eukaryota</taxon>
        <taxon>Fungi</taxon>
        <taxon>Dikarya</taxon>
        <taxon>Ascomycota</taxon>
        <taxon>Pezizomycotina</taxon>
        <taxon>Sordariomycetes</taxon>
        <taxon>Hypocreomycetidae</taxon>
        <taxon>Glomerellales</taxon>
        <taxon>Glomerellaceae</taxon>
        <taxon>Colletotrichum</taxon>
        <taxon>Colletotrichum gloeosporioides species complex</taxon>
    </lineage>
</organism>
<dbReference type="PANTHER" id="PTHR47843:SF2">
    <property type="entry name" value="BTB DOMAIN-CONTAINING PROTEIN"/>
    <property type="match status" value="1"/>
</dbReference>
<dbReference type="InterPro" id="IPR011333">
    <property type="entry name" value="SKP1/BTB/POZ_sf"/>
</dbReference>
<dbReference type="PANTHER" id="PTHR47843">
    <property type="entry name" value="BTB DOMAIN-CONTAINING PROTEIN-RELATED"/>
    <property type="match status" value="1"/>
</dbReference>
<dbReference type="InterPro" id="IPR000210">
    <property type="entry name" value="BTB/POZ_dom"/>
</dbReference>
<comment type="caution">
    <text evidence="3">The sequence shown here is derived from an EMBL/GenBank/DDBJ whole genome shotgun (WGS) entry which is preliminary data.</text>
</comment>
<dbReference type="PROSITE" id="PS50097">
    <property type="entry name" value="BTB"/>
    <property type="match status" value="2"/>
</dbReference>
<feature type="domain" description="BTB" evidence="2">
    <location>
        <begin position="18"/>
        <end position="78"/>
    </location>
</feature>
<dbReference type="EMBL" id="WOWK01000055">
    <property type="protein sequence ID" value="KAF0323129.1"/>
    <property type="molecule type" value="Genomic_DNA"/>
</dbReference>
<evidence type="ECO:0000259" key="2">
    <source>
        <dbReference type="PROSITE" id="PS50097"/>
    </source>
</evidence>
<keyword evidence="4" id="KW-1185">Reference proteome</keyword>
<gene>
    <name evidence="3" type="ORF">GQ607_009673</name>
</gene>
<feature type="domain" description="BTB" evidence="2">
    <location>
        <begin position="590"/>
        <end position="644"/>
    </location>
</feature>
<evidence type="ECO:0000313" key="4">
    <source>
        <dbReference type="Proteomes" id="UP000434172"/>
    </source>
</evidence>
<dbReference type="SMART" id="SM00225">
    <property type="entry name" value="BTB"/>
    <property type="match status" value="4"/>
</dbReference>
<dbReference type="AlphaFoldDB" id="A0A8H3WAD8"/>